<dbReference type="PANTHER" id="PTHR40866">
    <property type="entry name" value="BED-TYPE DOMAIN-CONTAINING PROTEIN"/>
    <property type="match status" value="1"/>
</dbReference>
<dbReference type="AlphaFoldDB" id="A0A8T1V091"/>
<sequence length="125" mass="14239">FFRIEKELRLAGEIDVLRSAELQCLRDFLPKLKKRNSIMIYLQLVGTTVADARGTFDIILETFPELDQYLVQDADIVHKPECEVAICKVVNGKGSELFEYQIILLQDFEIPKPVGLHTLVCRGST</sequence>
<dbReference type="Proteomes" id="UP000688947">
    <property type="component" value="Unassembled WGS sequence"/>
</dbReference>
<comment type="caution">
    <text evidence="1">The sequence shown here is derived from an EMBL/GenBank/DDBJ whole genome shotgun (WGS) entry which is preliminary data.</text>
</comment>
<evidence type="ECO:0000313" key="1">
    <source>
        <dbReference type="EMBL" id="KAG6972727.1"/>
    </source>
</evidence>
<name>A0A8T1V091_9STRA</name>
<dbReference type="OrthoDB" id="128906at2759"/>
<organism evidence="1 2">
    <name type="scientific">Phytophthora cactorum</name>
    <dbReference type="NCBI Taxonomy" id="29920"/>
    <lineage>
        <taxon>Eukaryota</taxon>
        <taxon>Sar</taxon>
        <taxon>Stramenopiles</taxon>
        <taxon>Oomycota</taxon>
        <taxon>Peronosporomycetes</taxon>
        <taxon>Peronosporales</taxon>
        <taxon>Peronosporaceae</taxon>
        <taxon>Phytophthora</taxon>
    </lineage>
</organism>
<accession>A0A8T1V091</accession>
<reference evidence="1" key="1">
    <citation type="submission" date="2021-01" db="EMBL/GenBank/DDBJ databases">
        <title>Phytophthora aleatoria, a newly-described species from Pinus radiata is distinct from Phytophthora cactorum isolates based on comparative genomics.</title>
        <authorList>
            <person name="Mcdougal R."/>
            <person name="Panda P."/>
            <person name="Williams N."/>
            <person name="Studholme D.J."/>
        </authorList>
    </citation>
    <scope>NUCLEOTIDE SEQUENCE</scope>
    <source>
        <strain evidence="1">NZFS 3830</strain>
    </source>
</reference>
<feature type="non-terminal residue" evidence="1">
    <location>
        <position position="1"/>
    </location>
</feature>
<evidence type="ECO:0000313" key="2">
    <source>
        <dbReference type="Proteomes" id="UP000688947"/>
    </source>
</evidence>
<dbReference type="EMBL" id="JAENGZ010000030">
    <property type="protein sequence ID" value="KAG6972727.1"/>
    <property type="molecule type" value="Genomic_DNA"/>
</dbReference>
<gene>
    <name evidence="1" type="ORF">JG687_00001307</name>
</gene>
<protein>
    <submittedName>
        <fullName evidence="1">Uncharacterized protein</fullName>
    </submittedName>
</protein>
<proteinExistence type="predicted"/>
<dbReference type="PANTHER" id="PTHR40866:SF1">
    <property type="entry name" value="BED-TYPE DOMAIN-CONTAINING PROTEIN"/>
    <property type="match status" value="1"/>
</dbReference>